<dbReference type="PANTHER" id="PTHR47966:SF51">
    <property type="entry name" value="BETA-SITE APP-CLEAVING ENZYME, ISOFORM A-RELATED"/>
    <property type="match status" value="1"/>
</dbReference>
<feature type="signal peptide" evidence="4">
    <location>
        <begin position="1"/>
        <end position="40"/>
    </location>
</feature>
<dbReference type="Proteomes" id="UP000053599">
    <property type="component" value="Unassembled WGS sequence"/>
</dbReference>
<evidence type="ECO:0000256" key="1">
    <source>
        <dbReference type="ARBA" id="ARBA00007447"/>
    </source>
</evidence>
<keyword evidence="3" id="KW-0812">Transmembrane</keyword>
<feature type="compositionally biased region" description="Low complexity" evidence="2">
    <location>
        <begin position="701"/>
        <end position="713"/>
    </location>
</feature>
<evidence type="ECO:0000256" key="3">
    <source>
        <dbReference type="SAM" id="Phobius"/>
    </source>
</evidence>
<proteinExistence type="inferred from homology"/>
<dbReference type="InterPro" id="IPR033121">
    <property type="entry name" value="PEPTIDASE_A1"/>
</dbReference>
<accession>A0A0D1XF63</accession>
<dbReference type="InterPro" id="IPR001461">
    <property type="entry name" value="Aspartic_peptidase_A1"/>
</dbReference>
<evidence type="ECO:0000256" key="2">
    <source>
        <dbReference type="SAM" id="MobiDB-lite"/>
    </source>
</evidence>
<feature type="compositionally biased region" description="Polar residues" evidence="2">
    <location>
        <begin position="613"/>
        <end position="657"/>
    </location>
</feature>
<keyword evidence="3" id="KW-0472">Membrane</keyword>
<gene>
    <name evidence="6" type="ORF">PV11_02341</name>
</gene>
<dbReference type="PROSITE" id="PS51767">
    <property type="entry name" value="PEPTIDASE_A1"/>
    <property type="match status" value="1"/>
</dbReference>
<name>A0A0D1XF63_9EURO</name>
<dbReference type="PRINTS" id="PR00792">
    <property type="entry name" value="PEPSIN"/>
</dbReference>
<keyword evidence="4" id="KW-0732">Signal</keyword>
<organism evidence="6 7">
    <name type="scientific">Exophiala sideris</name>
    <dbReference type="NCBI Taxonomy" id="1016849"/>
    <lineage>
        <taxon>Eukaryota</taxon>
        <taxon>Fungi</taxon>
        <taxon>Dikarya</taxon>
        <taxon>Ascomycota</taxon>
        <taxon>Pezizomycotina</taxon>
        <taxon>Eurotiomycetes</taxon>
        <taxon>Chaetothyriomycetidae</taxon>
        <taxon>Chaetothyriales</taxon>
        <taxon>Herpotrichiellaceae</taxon>
        <taxon>Exophiala</taxon>
    </lineage>
</organism>
<feature type="transmembrane region" description="Helical" evidence="3">
    <location>
        <begin position="461"/>
        <end position="484"/>
    </location>
</feature>
<dbReference type="OrthoDB" id="4074350at2759"/>
<dbReference type="EMBL" id="KN846951">
    <property type="protein sequence ID" value="KIV86746.1"/>
    <property type="molecule type" value="Genomic_DNA"/>
</dbReference>
<protein>
    <recommendedName>
        <fullName evidence="5">Peptidase A1 domain-containing protein</fullName>
    </recommendedName>
</protein>
<dbReference type="Gene3D" id="2.40.70.10">
    <property type="entry name" value="Acid Proteases"/>
    <property type="match status" value="2"/>
</dbReference>
<keyword evidence="3" id="KW-1133">Transmembrane helix</keyword>
<dbReference type="CDD" id="cd05471">
    <property type="entry name" value="pepsin_like"/>
    <property type="match status" value="1"/>
</dbReference>
<sequence length="745" mass="79658">MQNGDVMRCSESLLARPCPLSSFCRSILLVAGLLPQFVLATSQNPQPIVASTNTDFLGYDGSWSTVSIRVGSPEQWLDVLPSTISQETWVIGPAGCDGTTICQNKRGGLFAANASTTWVAEGLYELDLDSQLGDQGFGYYGLDTVALGDSTSVTDQIIAVVNSTEEWIGNLGLGVQDTRFSGSENNLPFLSSLVENGSYIPSHSYGYTAGASYRLKGVPASLVFGGVDANKFTPNSATFSLTSDYSPVLAINEISVSTSASNSGSLPSNWGSNPQLLQAPQAGSNLYTIDSSTPFLWLPETACDAFASALNLTYDDTLQLYLFSNNSSSSPDVLSTWNLTFTFALSDTTGSSNKVQLTLPYDAFNLQLSYPFPNLAANYSSSSTNYFPLRKAANSTQYTIGRAFLQETYLTVDYERNNFSLSQAVFTEEAVNNVNLLAITRPNSSIFPGPKAPNSGISAGAAAGIGVGSAMAVLLAAALIWWLCFKRKRSKDTTTSEKPIKRSLFARLHRAPQSKTSFSELLGDRRQPTEVPADASVSRYEMSGDTPIEMPADPVSPRYLDNEQRASAVSRNNIRRPVELENQDSSAKSAEAAPSDRSASPVPPYSPALISDNHFSSSGVSPHSVQYSPGFGTASSGEQGISPIAASSQRNSRQMSTGFGVPSPVSAQATSMSPQHPTQSSGDNASMNANRNSLMVPQLNGRPPSRSPSTGSRFVEEGLTTVPDDRRPDSGPRPVSQGRRFSWEQ</sequence>
<dbReference type="Pfam" id="PF00026">
    <property type="entry name" value="Asp"/>
    <property type="match status" value="1"/>
</dbReference>
<reference evidence="6 7" key="1">
    <citation type="submission" date="2015-01" db="EMBL/GenBank/DDBJ databases">
        <title>The Genome Sequence of Exophiala sideris CBS121828.</title>
        <authorList>
            <consortium name="The Broad Institute Genomics Platform"/>
            <person name="Cuomo C."/>
            <person name="de Hoog S."/>
            <person name="Gorbushina A."/>
            <person name="Stielow B."/>
            <person name="Teixiera M."/>
            <person name="Abouelleil A."/>
            <person name="Chapman S.B."/>
            <person name="Priest M."/>
            <person name="Young S.K."/>
            <person name="Wortman J."/>
            <person name="Nusbaum C."/>
            <person name="Birren B."/>
        </authorList>
    </citation>
    <scope>NUCLEOTIDE SEQUENCE [LARGE SCALE GENOMIC DNA]</scope>
    <source>
        <strain evidence="6 7">CBS 121828</strain>
    </source>
</reference>
<evidence type="ECO:0000256" key="4">
    <source>
        <dbReference type="SAM" id="SignalP"/>
    </source>
</evidence>
<dbReference type="GO" id="GO:0004190">
    <property type="term" value="F:aspartic-type endopeptidase activity"/>
    <property type="evidence" value="ECO:0007669"/>
    <property type="project" value="InterPro"/>
</dbReference>
<dbReference type="SUPFAM" id="SSF50630">
    <property type="entry name" value="Acid proteases"/>
    <property type="match status" value="1"/>
</dbReference>
<feature type="region of interest" description="Disordered" evidence="2">
    <location>
        <begin position="516"/>
        <end position="745"/>
    </location>
</feature>
<dbReference type="HOGENOM" id="CLU_009988_1_0_1"/>
<comment type="similarity">
    <text evidence="1">Belongs to the peptidase A1 family.</text>
</comment>
<dbReference type="InterPro" id="IPR034164">
    <property type="entry name" value="Pepsin-like_dom"/>
</dbReference>
<dbReference type="AlphaFoldDB" id="A0A0D1XF63"/>
<dbReference type="GO" id="GO:0000324">
    <property type="term" value="C:fungal-type vacuole"/>
    <property type="evidence" value="ECO:0007669"/>
    <property type="project" value="TreeGrafter"/>
</dbReference>
<evidence type="ECO:0000313" key="7">
    <source>
        <dbReference type="Proteomes" id="UP000053599"/>
    </source>
</evidence>
<evidence type="ECO:0000259" key="5">
    <source>
        <dbReference type="PROSITE" id="PS51767"/>
    </source>
</evidence>
<dbReference type="PANTHER" id="PTHR47966">
    <property type="entry name" value="BETA-SITE APP-CLEAVING ENZYME, ISOFORM A-RELATED"/>
    <property type="match status" value="1"/>
</dbReference>
<dbReference type="STRING" id="1016849.A0A0D1XF63"/>
<feature type="domain" description="Peptidase A1" evidence="5">
    <location>
        <begin position="64"/>
        <end position="422"/>
    </location>
</feature>
<dbReference type="GO" id="GO:0006508">
    <property type="term" value="P:proteolysis"/>
    <property type="evidence" value="ECO:0007669"/>
    <property type="project" value="InterPro"/>
</dbReference>
<feature type="compositionally biased region" description="Polar residues" evidence="2">
    <location>
        <begin position="665"/>
        <end position="695"/>
    </location>
</feature>
<dbReference type="InterPro" id="IPR021109">
    <property type="entry name" value="Peptidase_aspartic_dom_sf"/>
</dbReference>
<evidence type="ECO:0000313" key="6">
    <source>
        <dbReference type="EMBL" id="KIV86746.1"/>
    </source>
</evidence>
<feature type="chain" id="PRO_5002236378" description="Peptidase A1 domain-containing protein" evidence="4">
    <location>
        <begin position="41"/>
        <end position="745"/>
    </location>
</feature>